<keyword evidence="3" id="KW-1185">Reference proteome</keyword>
<evidence type="ECO:0000256" key="1">
    <source>
        <dbReference type="SAM" id="SignalP"/>
    </source>
</evidence>
<protein>
    <submittedName>
        <fullName evidence="2">Uncharacterized protein</fullName>
    </submittedName>
</protein>
<gene>
    <name evidence="2" type="ORF">ACFOW7_13890</name>
</gene>
<evidence type="ECO:0000313" key="2">
    <source>
        <dbReference type="EMBL" id="MFC4160429.1"/>
    </source>
</evidence>
<dbReference type="EMBL" id="JBHSBU010000001">
    <property type="protein sequence ID" value="MFC4160429.1"/>
    <property type="molecule type" value="Genomic_DNA"/>
</dbReference>
<evidence type="ECO:0000313" key="3">
    <source>
        <dbReference type="Proteomes" id="UP001595791"/>
    </source>
</evidence>
<keyword evidence="1" id="KW-0732">Signal</keyword>
<feature type="chain" id="PRO_5047303343" evidence="1">
    <location>
        <begin position="27"/>
        <end position="280"/>
    </location>
</feature>
<reference evidence="3" key="1">
    <citation type="journal article" date="2019" name="Int. J. Syst. Evol. Microbiol.">
        <title>The Global Catalogue of Microorganisms (GCM) 10K type strain sequencing project: providing services to taxonomists for standard genome sequencing and annotation.</title>
        <authorList>
            <consortium name="The Broad Institute Genomics Platform"/>
            <consortium name="The Broad Institute Genome Sequencing Center for Infectious Disease"/>
            <person name="Wu L."/>
            <person name="Ma J."/>
        </authorList>
    </citation>
    <scope>NUCLEOTIDE SEQUENCE [LARGE SCALE GENOMIC DNA]</scope>
    <source>
        <strain evidence="3">LMG 29894</strain>
    </source>
</reference>
<dbReference type="InterPro" id="IPR013783">
    <property type="entry name" value="Ig-like_fold"/>
</dbReference>
<organism evidence="2 3">
    <name type="scientific">Chitinimonas lacunae</name>
    <dbReference type="NCBI Taxonomy" id="1963018"/>
    <lineage>
        <taxon>Bacteria</taxon>
        <taxon>Pseudomonadati</taxon>
        <taxon>Pseudomonadota</taxon>
        <taxon>Betaproteobacteria</taxon>
        <taxon>Neisseriales</taxon>
        <taxon>Chitinibacteraceae</taxon>
        <taxon>Chitinimonas</taxon>
    </lineage>
</organism>
<dbReference type="Proteomes" id="UP001595791">
    <property type="component" value="Unassembled WGS sequence"/>
</dbReference>
<name>A0ABV8MQX0_9NEIS</name>
<accession>A0ABV8MQX0</accession>
<proteinExistence type="predicted"/>
<comment type="caution">
    <text evidence="2">The sequence shown here is derived from an EMBL/GenBank/DDBJ whole genome shotgun (WGS) entry which is preliminary data.</text>
</comment>
<feature type="signal peptide" evidence="1">
    <location>
        <begin position="1"/>
        <end position="26"/>
    </location>
</feature>
<sequence>MHVTSRFTPWLRGLLTALLLMVPVLADPAAPAGGGQAAVAPDPARLAASRPSNGFSANLEIPRAWISPTQPSVGQSITFTAQVSGSDIESVKVYYALGGITDPYPLLTLTLGSDGNYSGTMALPSTLAAGAYSQFRVIATDKSGNRAYWPGVIVSKSLPNSGMSDLAGKYGLTDPTRTSYQYHGDAILQADGTGRVREFLYDMPIQLRYPETADAAGYVPVLWRFDVSKQSFVFDWTNNGKLVGLGYFTGSVSGNTSRFTLSGNWSNGSAGQLTLQRVSD</sequence>
<dbReference type="RefSeq" id="WP_378165245.1">
    <property type="nucleotide sequence ID" value="NZ_JBHSBU010000001.1"/>
</dbReference>
<dbReference type="Gene3D" id="2.60.40.10">
    <property type="entry name" value="Immunoglobulins"/>
    <property type="match status" value="1"/>
</dbReference>